<dbReference type="InterPro" id="IPR017853">
    <property type="entry name" value="GH"/>
</dbReference>
<evidence type="ECO:0008006" key="3">
    <source>
        <dbReference type="Google" id="ProtNLM"/>
    </source>
</evidence>
<organism evidence="1 2">
    <name type="scientific">Alistipes ihumii AP11</name>
    <dbReference type="NCBI Taxonomy" id="1211813"/>
    <lineage>
        <taxon>Bacteria</taxon>
        <taxon>Pseudomonadati</taxon>
        <taxon>Bacteroidota</taxon>
        <taxon>Bacteroidia</taxon>
        <taxon>Bacteroidales</taxon>
        <taxon>Rikenellaceae</taxon>
        <taxon>Alistipes</taxon>
    </lineage>
</organism>
<accession>A0ABY5V187</accession>
<dbReference type="EMBL" id="CP102294">
    <property type="protein sequence ID" value="UWN57394.1"/>
    <property type="molecule type" value="Genomic_DNA"/>
</dbReference>
<sequence>MSDRDAGDVRAYERMSDGRYDLNRWNPEYWERFERLLRYTRKRDVIVQIEIWDRFDHSQRFWDSDPYNPKNNVNYTSAESGLAESYPFHPGLNRQPFFFSVPALDDNAVLLAYQQAFVRKLLDISLKYPHVLYCIDNETSGREEWSAYWAAFIREAAGDRTVCLTEMWDDWNMRSAMHKQTLDYPARYDFVDISQNAHAQGDANWDGILYVREYVRQSPRPLNSVKIYGSGARTHGGDSEHAVATFCRNVLGGLASSRFHRPPAGLGLCEISMHCIGTIRQIERCVRFWDLRPRKAVREGVYSSRAANGIEVVFFSLGVPVIYRPADSGRSFEVRWFDAASGAQTTEKVVVGADGVDLKPPYPRNCFAVLIPV</sequence>
<dbReference type="GeneID" id="82890280"/>
<dbReference type="Gene3D" id="3.20.20.80">
    <property type="entry name" value="Glycosidases"/>
    <property type="match status" value="1"/>
</dbReference>
<protein>
    <recommendedName>
        <fullName evidence="3">Collagen-binding domain-containing protein</fullName>
    </recommendedName>
</protein>
<dbReference type="Proteomes" id="UP001059295">
    <property type="component" value="Chromosome"/>
</dbReference>
<proteinExistence type="predicted"/>
<name>A0ABY5V187_9BACT</name>
<gene>
    <name evidence="1" type="ORF">NQ491_01060</name>
</gene>
<dbReference type="RefSeq" id="WP_019245211.1">
    <property type="nucleotide sequence ID" value="NZ_CP102294.1"/>
</dbReference>
<evidence type="ECO:0000313" key="2">
    <source>
        <dbReference type="Proteomes" id="UP001059295"/>
    </source>
</evidence>
<dbReference type="SUPFAM" id="SSF51445">
    <property type="entry name" value="(Trans)glycosidases"/>
    <property type="match status" value="1"/>
</dbReference>
<keyword evidence="2" id="KW-1185">Reference proteome</keyword>
<reference evidence="1" key="1">
    <citation type="journal article" date="2022" name="Cell">
        <title>Design, construction, and in vivo augmentation of a complex gut microbiome.</title>
        <authorList>
            <person name="Cheng A.G."/>
            <person name="Ho P.Y."/>
            <person name="Aranda-Diaz A."/>
            <person name="Jain S."/>
            <person name="Yu F.B."/>
            <person name="Meng X."/>
            <person name="Wang M."/>
            <person name="Iakiviak M."/>
            <person name="Nagashima K."/>
            <person name="Zhao A."/>
            <person name="Murugkar P."/>
            <person name="Patil A."/>
            <person name="Atabakhsh K."/>
            <person name="Weakley A."/>
            <person name="Yan J."/>
            <person name="Brumbaugh A.R."/>
            <person name="Higginbottom S."/>
            <person name="Dimas A."/>
            <person name="Shiver A.L."/>
            <person name="Deutschbauer A."/>
            <person name="Neff N."/>
            <person name="Sonnenburg J.L."/>
            <person name="Huang K.C."/>
            <person name="Fischbach M.A."/>
        </authorList>
    </citation>
    <scope>NUCLEOTIDE SEQUENCE</scope>
    <source>
        <strain evidence="1">AP11</strain>
    </source>
</reference>
<evidence type="ECO:0000313" key="1">
    <source>
        <dbReference type="EMBL" id="UWN57394.1"/>
    </source>
</evidence>